<sequence>MHKTIPGMLLVLLTACGGPSAEEQARKNYHEGEAPVAPAKPAGTLEVKIEDREKDTSKVTFYWTVDSLKYDKTFNDLPLMQNLTDTSLYKVLWDAPNSVWIGFIKPNRDTRYYHGTQDGKLLRILWVPSPPQRIYQYMEKDLGLGDAIRNYEKVTRYAKQVKSGQIIAEFIVDLRNATPEKVGVYMEYGGVRREIDLRTPKGTKPYIMAVAEDHCIVGLELEDGEMEDIYQVRVVNGRIGYKQMQTVK</sequence>
<accession>A0ABZ2ZE98</accession>
<proteinExistence type="predicted"/>
<dbReference type="PROSITE" id="PS51257">
    <property type="entry name" value="PROKAR_LIPOPROTEIN"/>
    <property type="match status" value="1"/>
</dbReference>
<dbReference type="RefSeq" id="WP_341843366.1">
    <property type="nucleotide sequence ID" value="NZ_CP149792.1"/>
</dbReference>
<dbReference type="EMBL" id="CP150096">
    <property type="protein sequence ID" value="WZN48784.1"/>
    <property type="molecule type" value="Genomic_DNA"/>
</dbReference>
<gene>
    <name evidence="1" type="ORF">WJU22_11435</name>
</gene>
<name>A0ABZ2ZE98_9BACT</name>
<reference evidence="1 2" key="1">
    <citation type="submission" date="2024-03" db="EMBL/GenBank/DDBJ databases">
        <title>Chitinophaga caseinilytica sp. nov., a casein hydrolysing bacterium isolated from forest soil.</title>
        <authorList>
            <person name="Lee D.S."/>
            <person name="Han D.M."/>
            <person name="Baek J.H."/>
            <person name="Choi D.G."/>
            <person name="Jeon J.H."/>
            <person name="Jeon C.O."/>
        </authorList>
    </citation>
    <scope>NUCLEOTIDE SEQUENCE [LARGE SCALE GENOMIC DNA]</scope>
    <source>
        <strain evidence="1 2">KACC 19118</strain>
    </source>
</reference>
<evidence type="ECO:0000313" key="1">
    <source>
        <dbReference type="EMBL" id="WZN48784.1"/>
    </source>
</evidence>
<organism evidence="1 2">
    <name type="scientific">Chitinophaga caseinilytica</name>
    <dbReference type="NCBI Taxonomy" id="2267521"/>
    <lineage>
        <taxon>Bacteria</taxon>
        <taxon>Pseudomonadati</taxon>
        <taxon>Bacteroidota</taxon>
        <taxon>Chitinophagia</taxon>
        <taxon>Chitinophagales</taxon>
        <taxon>Chitinophagaceae</taxon>
        <taxon>Chitinophaga</taxon>
    </lineage>
</organism>
<evidence type="ECO:0008006" key="3">
    <source>
        <dbReference type="Google" id="ProtNLM"/>
    </source>
</evidence>
<evidence type="ECO:0000313" key="2">
    <source>
        <dbReference type="Proteomes" id="UP001449657"/>
    </source>
</evidence>
<dbReference type="Proteomes" id="UP001449657">
    <property type="component" value="Chromosome"/>
</dbReference>
<keyword evidence="2" id="KW-1185">Reference proteome</keyword>
<protein>
    <recommendedName>
        <fullName evidence="3">Lipoprotein</fullName>
    </recommendedName>
</protein>